<reference evidence="2 3" key="1">
    <citation type="submission" date="2015-09" db="EMBL/GenBank/DDBJ databases">
        <title>Complete genome sequence of a benzo[a]pyrene-degrading bacterium Altererythrobacter epoxidivorans CGMCC 1.7731T.</title>
        <authorList>
            <person name="Li Z."/>
            <person name="Cheng H."/>
            <person name="Huo Y."/>
            <person name="Xu X."/>
        </authorList>
    </citation>
    <scope>NUCLEOTIDE SEQUENCE [LARGE SCALE GENOMIC DNA]</scope>
    <source>
        <strain evidence="2 3">CGMCC 1.7731</strain>
    </source>
</reference>
<protein>
    <submittedName>
        <fullName evidence="2">Uncharacterized protein</fullName>
    </submittedName>
</protein>
<evidence type="ECO:0000256" key="1">
    <source>
        <dbReference type="SAM" id="Phobius"/>
    </source>
</evidence>
<dbReference type="STRING" id="361183.AMC99_00673"/>
<dbReference type="PATRIC" id="fig|361183.4.peg.663"/>
<dbReference type="Proteomes" id="UP000057938">
    <property type="component" value="Chromosome"/>
</dbReference>
<keyword evidence="1" id="KW-1133">Transmembrane helix</keyword>
<sequence>MGKAADNIGPAYVIKAADLPAINYLPIDHPRPCEVEWINRGTNQRMRPTTTQMLMRTLFQKVETPSVQRLHDSAGLRIVFRSEREREMFAAAFDKAVNIESETRSHVVTAVFDSRERADAAVERLRAEGIPPEAVSMLFRASQFMDTETRWPEGHSTVSIAGAVAGSGIAGAVLGVAVLAVPGVGPIAAAGAIASSAITSVASISGIIGATGGAIAKMLTDHDVDGVSAGFYDQQIQRGKTFLSVDTDLAGGFEETARSILQDAGGKTPESD</sequence>
<accession>A0A0M4MFI7</accession>
<evidence type="ECO:0000313" key="2">
    <source>
        <dbReference type="EMBL" id="ALE15980.1"/>
    </source>
</evidence>
<dbReference type="PANTHER" id="PTHR36109">
    <property type="entry name" value="MEMBRANE PROTEIN-RELATED"/>
    <property type="match status" value="1"/>
</dbReference>
<feature type="transmembrane region" description="Helical" evidence="1">
    <location>
        <begin position="160"/>
        <end position="181"/>
    </location>
</feature>
<feature type="transmembrane region" description="Helical" evidence="1">
    <location>
        <begin position="187"/>
        <end position="210"/>
    </location>
</feature>
<dbReference type="AlphaFoldDB" id="A0A0M4MFI7"/>
<gene>
    <name evidence="2" type="ORF">AMC99_00673</name>
</gene>
<proteinExistence type="predicted"/>
<keyword evidence="1" id="KW-0472">Membrane</keyword>
<dbReference type="KEGG" id="aep:AMC99_00673"/>
<name>A0A0M4MFI7_9SPHN</name>
<organism evidence="2 3">
    <name type="scientific">Altererythrobacter epoxidivorans</name>
    <dbReference type="NCBI Taxonomy" id="361183"/>
    <lineage>
        <taxon>Bacteria</taxon>
        <taxon>Pseudomonadati</taxon>
        <taxon>Pseudomonadota</taxon>
        <taxon>Alphaproteobacteria</taxon>
        <taxon>Sphingomonadales</taxon>
        <taxon>Erythrobacteraceae</taxon>
        <taxon>Altererythrobacter</taxon>
    </lineage>
</organism>
<keyword evidence="1" id="KW-0812">Transmembrane</keyword>
<dbReference type="InterPro" id="IPR052948">
    <property type="entry name" value="Low_temp-induced_all0457"/>
</dbReference>
<dbReference type="PANTHER" id="PTHR36109:SF2">
    <property type="entry name" value="MEMBRANE PROTEIN"/>
    <property type="match status" value="1"/>
</dbReference>
<evidence type="ECO:0000313" key="3">
    <source>
        <dbReference type="Proteomes" id="UP000057938"/>
    </source>
</evidence>
<dbReference type="OrthoDB" id="7506951at2"/>
<keyword evidence="3" id="KW-1185">Reference proteome</keyword>
<dbReference type="EMBL" id="CP012669">
    <property type="protein sequence ID" value="ALE15980.1"/>
    <property type="molecule type" value="Genomic_DNA"/>
</dbReference>
<dbReference type="RefSeq" id="WP_061922721.1">
    <property type="nucleotide sequence ID" value="NZ_CP012669.1"/>
</dbReference>